<dbReference type="InterPro" id="IPR008715">
    <property type="entry name" value="SAM-MeTfrase_NodS-like"/>
</dbReference>
<keyword evidence="2" id="KW-1185">Reference proteome</keyword>
<comment type="caution">
    <text evidence="1">The sequence shown here is derived from an EMBL/GenBank/DDBJ whole genome shotgun (WGS) entry which is preliminary data.</text>
</comment>
<reference evidence="1 2" key="1">
    <citation type="submission" date="2019-07" db="EMBL/GenBank/DDBJ databases">
        <title>New Mycobacterium species.</title>
        <authorList>
            <person name="Tortoli E."/>
            <person name="Ghielmetti G."/>
            <person name="Friedel U."/>
            <person name="Trovato A."/>
        </authorList>
    </citation>
    <scope>NUCLEOTIDE SEQUENCE [LARGE SCALE GENOMIC DNA]</scope>
    <source>
        <strain evidence="1 2">16-83</strain>
    </source>
</reference>
<name>A0A557XBM1_9MYCO</name>
<dbReference type="RefSeq" id="WP_144956390.1">
    <property type="nucleotide sequence ID" value="NZ_VMQU01000166.1"/>
</dbReference>
<proteinExistence type="predicted"/>
<keyword evidence="1" id="KW-0808">Transferase</keyword>
<dbReference type="GO" id="GO:0009312">
    <property type="term" value="P:oligosaccharide biosynthetic process"/>
    <property type="evidence" value="ECO:0007669"/>
    <property type="project" value="InterPro"/>
</dbReference>
<dbReference type="InterPro" id="IPR029063">
    <property type="entry name" value="SAM-dependent_MTases_sf"/>
</dbReference>
<dbReference type="AlphaFoldDB" id="A0A557XBM1"/>
<evidence type="ECO:0000313" key="2">
    <source>
        <dbReference type="Proteomes" id="UP000320513"/>
    </source>
</evidence>
<dbReference type="GO" id="GO:0008757">
    <property type="term" value="F:S-adenosylmethionine-dependent methyltransferase activity"/>
    <property type="evidence" value="ECO:0007669"/>
    <property type="project" value="InterPro"/>
</dbReference>
<protein>
    <submittedName>
        <fullName evidence="1">Methyltransferase domain-containing protein</fullName>
    </submittedName>
</protein>
<dbReference type="SUPFAM" id="SSF53335">
    <property type="entry name" value="S-adenosyl-L-methionine-dependent methyltransferases"/>
    <property type="match status" value="1"/>
</dbReference>
<dbReference type="EMBL" id="VMQU01000166">
    <property type="protein sequence ID" value="TVS82918.1"/>
    <property type="molecule type" value="Genomic_DNA"/>
</dbReference>
<dbReference type="Pfam" id="PF05401">
    <property type="entry name" value="NodS"/>
    <property type="match status" value="1"/>
</dbReference>
<dbReference type="Proteomes" id="UP000320513">
    <property type="component" value="Unassembled WGS sequence"/>
</dbReference>
<evidence type="ECO:0000313" key="1">
    <source>
        <dbReference type="EMBL" id="TVS82918.1"/>
    </source>
</evidence>
<dbReference type="Gene3D" id="3.40.50.150">
    <property type="entry name" value="Vaccinia Virus protein VP39"/>
    <property type="match status" value="1"/>
</dbReference>
<keyword evidence="1" id="KW-0489">Methyltransferase</keyword>
<accession>A0A557XBM1</accession>
<dbReference type="GO" id="GO:0032259">
    <property type="term" value="P:methylation"/>
    <property type="evidence" value="ECO:0007669"/>
    <property type="project" value="UniProtKB-KW"/>
</dbReference>
<gene>
    <name evidence="1" type="ORF">FPZ47_24765</name>
</gene>
<sequence>MSTRLPDAYFDRMYAGADDPWQLSTRWYEERKYAITLAMLPGRHYRHAFEPGCSIGTLTELLARRCDRVTAVDVAGAAVRGADLRLRAAGCRDRVTLARSSLDGAWPPGPFDLVVLSEVGYYLRADALAAVLDRECARLQPGTAVVAAHWRHAVADYPLSGDAAHRVVARTPGLMSLGCYRDRDVVVEVFDRGDGRSVAARERVPGAAGQAP</sequence>
<dbReference type="OrthoDB" id="116799at2"/>
<organism evidence="1 2">
    <name type="scientific">Mycobacterium helveticum</name>
    <dbReference type="NCBI Taxonomy" id="2592811"/>
    <lineage>
        <taxon>Bacteria</taxon>
        <taxon>Bacillati</taxon>
        <taxon>Actinomycetota</taxon>
        <taxon>Actinomycetes</taxon>
        <taxon>Mycobacteriales</taxon>
        <taxon>Mycobacteriaceae</taxon>
        <taxon>Mycobacterium</taxon>
    </lineage>
</organism>
<dbReference type="CDD" id="cd02440">
    <property type="entry name" value="AdoMet_MTases"/>
    <property type="match status" value="1"/>
</dbReference>